<dbReference type="Proteomes" id="UP000297567">
    <property type="component" value="Unassembled WGS sequence"/>
</dbReference>
<dbReference type="Pfam" id="PF00903">
    <property type="entry name" value="Glyoxalase"/>
    <property type="match status" value="1"/>
</dbReference>
<evidence type="ECO:0000256" key="1">
    <source>
        <dbReference type="SAM" id="MobiDB-lite"/>
    </source>
</evidence>
<dbReference type="PANTHER" id="PTHR33993:SF2">
    <property type="entry name" value="VOC DOMAIN-CONTAINING PROTEIN"/>
    <property type="match status" value="1"/>
</dbReference>
<accession>A0A4Z0ZWB8</accession>
<dbReference type="InterPro" id="IPR037523">
    <property type="entry name" value="VOC_core"/>
</dbReference>
<dbReference type="SUPFAM" id="SSF54593">
    <property type="entry name" value="Glyoxalase/Bleomycin resistance protein/Dihydroxybiphenyl dioxygenase"/>
    <property type="match status" value="1"/>
</dbReference>
<evidence type="ECO:0000313" key="4">
    <source>
        <dbReference type="Proteomes" id="UP000297567"/>
    </source>
</evidence>
<dbReference type="InterPro" id="IPR029068">
    <property type="entry name" value="Glyas_Bleomycin-R_OHBP_Dase"/>
</dbReference>
<dbReference type="InterPro" id="IPR052164">
    <property type="entry name" value="Anthracycline_SecMetBiosynth"/>
</dbReference>
<keyword evidence="4" id="KW-1185">Reference proteome</keyword>
<protein>
    <submittedName>
        <fullName evidence="3">VOC family protein</fullName>
    </submittedName>
</protein>
<feature type="region of interest" description="Disordered" evidence="1">
    <location>
        <begin position="1"/>
        <end position="24"/>
    </location>
</feature>
<evidence type="ECO:0000259" key="2">
    <source>
        <dbReference type="PROSITE" id="PS51819"/>
    </source>
</evidence>
<feature type="compositionally biased region" description="Polar residues" evidence="1">
    <location>
        <begin position="9"/>
        <end position="24"/>
    </location>
</feature>
<gene>
    <name evidence="3" type="ORF">EHQ62_06255</name>
</gene>
<dbReference type="AlphaFoldDB" id="A0A4Z0ZWB8"/>
<dbReference type="PROSITE" id="PS51819">
    <property type="entry name" value="VOC"/>
    <property type="match status" value="1"/>
</dbReference>
<dbReference type="Gene3D" id="3.10.180.10">
    <property type="entry name" value="2,3-Dihydroxybiphenyl 1,2-Dioxygenase, domain 1"/>
    <property type="match status" value="1"/>
</dbReference>
<evidence type="ECO:0000313" key="3">
    <source>
        <dbReference type="EMBL" id="TGL72413.1"/>
    </source>
</evidence>
<dbReference type="CDD" id="cd07247">
    <property type="entry name" value="SgaA_N_like"/>
    <property type="match status" value="1"/>
</dbReference>
<proteinExistence type="predicted"/>
<name>A0A4Z0ZWB8_9LEPT</name>
<reference evidence="3" key="1">
    <citation type="journal article" date="2019" name="PLoS Negl. Trop. Dis.">
        <title>Revisiting the worldwide diversity of Leptospira species in the environment.</title>
        <authorList>
            <person name="Vincent A.T."/>
            <person name="Schiettekatte O."/>
            <person name="Bourhy P."/>
            <person name="Veyrier F.J."/>
            <person name="Picardeau M."/>
        </authorList>
    </citation>
    <scope>NUCLEOTIDE SEQUENCE [LARGE SCALE GENOMIC DNA]</scope>
    <source>
        <strain evidence="3">201702451</strain>
    </source>
</reference>
<feature type="domain" description="VOC" evidence="2">
    <location>
        <begin position="27"/>
        <end position="144"/>
    </location>
</feature>
<sequence>MHCKENETENGNNPSNPGSKEMNVNPTLSIVEIPMTKVETTISFYEKTFQTKIERMTMGDTELTVFPSDGKTVSIVLTKGEGYIPSNKGMLVYFNAGEDLQPILSSVAKNGGKVVLEKTEISPEMGYFALFMDPEGNQIGLHSKK</sequence>
<dbReference type="PANTHER" id="PTHR33993">
    <property type="entry name" value="GLYOXALASE-RELATED"/>
    <property type="match status" value="1"/>
</dbReference>
<organism evidence="3 4">
    <name type="scientific">Leptospira jelokensis</name>
    <dbReference type="NCBI Taxonomy" id="2484931"/>
    <lineage>
        <taxon>Bacteria</taxon>
        <taxon>Pseudomonadati</taxon>
        <taxon>Spirochaetota</taxon>
        <taxon>Spirochaetia</taxon>
        <taxon>Leptospirales</taxon>
        <taxon>Leptospiraceae</taxon>
        <taxon>Leptospira</taxon>
    </lineage>
</organism>
<comment type="caution">
    <text evidence="3">The sequence shown here is derived from an EMBL/GenBank/DDBJ whole genome shotgun (WGS) entry which is preliminary data.</text>
</comment>
<dbReference type="EMBL" id="RQGH01000011">
    <property type="protein sequence ID" value="TGL72413.1"/>
    <property type="molecule type" value="Genomic_DNA"/>
</dbReference>
<dbReference type="InterPro" id="IPR004360">
    <property type="entry name" value="Glyas_Fos-R_dOase_dom"/>
</dbReference>